<sequence length="166" mass="18726">MQVLLESKNKKSSNNETDDYYYHLGEIVMNSTCKPQVCQLDGRIKVDPVKCPDLQLQCADPIIPIGSCCPECPNGMTCAYGKYIVRYGENKVIGNKICRCEGAPWFPNAFCAEMKASAMLLKYFGNYLAPYKPYFDNYLVPCKPYFGDYLAPIKPYVGDHLAAYKP</sequence>
<organism evidence="1 2">
    <name type="scientific">Potamilus streckersoni</name>
    <dbReference type="NCBI Taxonomy" id="2493646"/>
    <lineage>
        <taxon>Eukaryota</taxon>
        <taxon>Metazoa</taxon>
        <taxon>Spiralia</taxon>
        <taxon>Lophotrochozoa</taxon>
        <taxon>Mollusca</taxon>
        <taxon>Bivalvia</taxon>
        <taxon>Autobranchia</taxon>
        <taxon>Heteroconchia</taxon>
        <taxon>Palaeoheterodonta</taxon>
        <taxon>Unionida</taxon>
        <taxon>Unionoidea</taxon>
        <taxon>Unionidae</taxon>
        <taxon>Ambleminae</taxon>
        <taxon>Lampsilini</taxon>
        <taxon>Potamilus</taxon>
    </lineage>
</organism>
<dbReference type="SUPFAM" id="SSF57603">
    <property type="entry name" value="FnI-like domain"/>
    <property type="match status" value="1"/>
</dbReference>
<name>A0AAE0RVW3_9BIVA</name>
<reference evidence="1" key="3">
    <citation type="submission" date="2023-05" db="EMBL/GenBank/DDBJ databases">
        <authorList>
            <person name="Smith C.H."/>
        </authorList>
    </citation>
    <scope>NUCLEOTIDE SEQUENCE</scope>
    <source>
        <strain evidence="1">CHS0354</strain>
        <tissue evidence="1">Mantle</tissue>
    </source>
</reference>
<evidence type="ECO:0000313" key="2">
    <source>
        <dbReference type="Proteomes" id="UP001195483"/>
    </source>
</evidence>
<comment type="caution">
    <text evidence="1">The sequence shown here is derived from an EMBL/GenBank/DDBJ whole genome shotgun (WGS) entry which is preliminary data.</text>
</comment>
<reference evidence="1" key="1">
    <citation type="journal article" date="2021" name="Genome Biol. Evol.">
        <title>A High-Quality Reference Genome for a Parasitic Bivalve with Doubly Uniparental Inheritance (Bivalvia: Unionida).</title>
        <authorList>
            <person name="Smith C.H."/>
        </authorList>
    </citation>
    <scope>NUCLEOTIDE SEQUENCE</scope>
    <source>
        <strain evidence="1">CHS0354</strain>
    </source>
</reference>
<dbReference type="EMBL" id="JAEAOA010001417">
    <property type="protein sequence ID" value="KAK3580285.1"/>
    <property type="molecule type" value="Genomic_DNA"/>
</dbReference>
<accession>A0AAE0RVW3</accession>
<proteinExistence type="predicted"/>
<dbReference type="Proteomes" id="UP001195483">
    <property type="component" value="Unassembled WGS sequence"/>
</dbReference>
<reference evidence="1" key="2">
    <citation type="journal article" date="2021" name="Genome Biol. Evol.">
        <title>Developing a high-quality reference genome for a parasitic bivalve with doubly uniparental inheritance (Bivalvia: Unionida).</title>
        <authorList>
            <person name="Smith C.H."/>
        </authorList>
    </citation>
    <scope>NUCLEOTIDE SEQUENCE</scope>
    <source>
        <strain evidence="1">CHS0354</strain>
        <tissue evidence="1">Mantle</tissue>
    </source>
</reference>
<gene>
    <name evidence="1" type="ORF">CHS0354_023523</name>
</gene>
<keyword evidence="2" id="KW-1185">Reference proteome</keyword>
<dbReference type="Gene3D" id="6.20.200.20">
    <property type="match status" value="1"/>
</dbReference>
<protein>
    <submittedName>
        <fullName evidence="1">Uncharacterized protein</fullName>
    </submittedName>
</protein>
<dbReference type="AlphaFoldDB" id="A0AAE0RVW3"/>
<evidence type="ECO:0000313" key="1">
    <source>
        <dbReference type="EMBL" id="KAK3580285.1"/>
    </source>
</evidence>